<proteinExistence type="predicted"/>
<accession>A0ABS7NTA8</accession>
<evidence type="ECO:0000313" key="3">
    <source>
        <dbReference type="EMBL" id="MBY6321244.1"/>
    </source>
</evidence>
<feature type="transmembrane region" description="Helical" evidence="1">
    <location>
        <begin position="71"/>
        <end position="92"/>
    </location>
</feature>
<dbReference type="EMBL" id="JABUKG010000009">
    <property type="protein sequence ID" value="MBY6321244.1"/>
    <property type="molecule type" value="Genomic_DNA"/>
</dbReference>
<evidence type="ECO:0000313" key="4">
    <source>
        <dbReference type="Proteomes" id="UP001520140"/>
    </source>
</evidence>
<feature type="transmembrane region" description="Helical" evidence="1">
    <location>
        <begin position="104"/>
        <end position="121"/>
    </location>
</feature>
<name>A0ABS7NTA8_9NOCA</name>
<keyword evidence="1" id="KW-1133">Transmembrane helix</keyword>
<keyword evidence="1" id="KW-0812">Transmembrane</keyword>
<dbReference type="Proteomes" id="UP001520140">
    <property type="component" value="Unassembled WGS sequence"/>
</dbReference>
<evidence type="ECO:0000256" key="1">
    <source>
        <dbReference type="SAM" id="Phobius"/>
    </source>
</evidence>
<keyword evidence="4" id="KW-1185">Reference proteome</keyword>
<feature type="transmembrane region" description="Helical" evidence="1">
    <location>
        <begin position="32"/>
        <end position="51"/>
    </location>
</feature>
<comment type="caution">
    <text evidence="3">The sequence shown here is derived from an EMBL/GenBank/DDBJ whole genome shotgun (WGS) entry which is preliminary data.</text>
</comment>
<feature type="domain" description="DUF6545" evidence="2">
    <location>
        <begin position="251"/>
        <end position="359"/>
    </location>
</feature>
<organism evidence="3 4">
    <name type="scientific">Rhodococcoides kroppenstedtii</name>
    <dbReference type="NCBI Taxonomy" id="293050"/>
    <lineage>
        <taxon>Bacteria</taxon>
        <taxon>Bacillati</taxon>
        <taxon>Actinomycetota</taxon>
        <taxon>Actinomycetes</taxon>
        <taxon>Mycobacteriales</taxon>
        <taxon>Nocardiaceae</taxon>
        <taxon>Rhodococcoides</taxon>
    </lineage>
</organism>
<evidence type="ECO:0000259" key="2">
    <source>
        <dbReference type="Pfam" id="PF20182"/>
    </source>
</evidence>
<dbReference type="Pfam" id="PF20182">
    <property type="entry name" value="DUF6545"/>
    <property type="match status" value="1"/>
</dbReference>
<reference evidence="3 4" key="1">
    <citation type="submission" date="2020-06" db="EMBL/GenBank/DDBJ databases">
        <title>Taxonomy, biology and ecology of Rhodococcus bacteria occurring in California pistachio and other woody hosts as revealed by genome sequence analyses.</title>
        <authorList>
            <person name="Gai Y."/>
            <person name="Riely B."/>
        </authorList>
    </citation>
    <scope>NUCLEOTIDE SEQUENCE [LARGE SCALE GENOMIC DNA]</scope>
    <source>
        <strain evidence="3 4">BP-284</strain>
    </source>
</reference>
<feature type="transmembrane region" description="Helical" evidence="1">
    <location>
        <begin position="141"/>
        <end position="163"/>
    </location>
</feature>
<feature type="transmembrane region" description="Helical" evidence="1">
    <location>
        <begin position="175"/>
        <end position="202"/>
    </location>
</feature>
<feature type="transmembrane region" description="Helical" evidence="1">
    <location>
        <begin position="6"/>
        <end position="25"/>
    </location>
</feature>
<dbReference type="InterPro" id="IPR046675">
    <property type="entry name" value="DUF6545"/>
</dbReference>
<sequence>MTSSVPAPITCCVVVAGLVVLVARLALVRETVAARLVNLALVLAILSALARESSVQAALDAGSGGSLPVPFTQQLGTVLMLWAGAPLTAVAARWRSPSWSTRQTGVLLAAAVASGLVMLVVGTSARSSGTYIDLLPGWPTAVYFGLFSAWAGAMPLIVLIVSVEELRHGQLSVPVMASFGLFVSLAVWGLEEAASILAMGLLSAVSRAREFVELRVELNEASYSYLLILATVCAALPVVQRAVETLGVDYWSRSCRRLRPMWADLIVSCPEVVLGQPSQRISPRARAHRMCIEVRDSISLLGRHLDADVSAASAAVALADAAHRRSRGCPARAFTRLPLASSGDLKSELGILAELSKDWPPSSKPSRVSEKAR</sequence>
<gene>
    <name evidence="3" type="ORF">HQ605_10445</name>
</gene>
<protein>
    <recommendedName>
        <fullName evidence="2">DUF6545 domain-containing protein</fullName>
    </recommendedName>
</protein>
<keyword evidence="1" id="KW-0472">Membrane</keyword>